<keyword evidence="2" id="KW-1185">Reference proteome</keyword>
<sequence length="280" mass="32214">MSLSALYFGHVLHHRLLPRVHRFRYGVMALLLDLDQLDVLHLRLRLFSHNRFNLYAFYDRDHGDGTATGLKTQIQQLLAHQDIHLGGGKILLLCYPRILGFVFNPLSVYYCYDAQAKLKAILYEVSNTFGERHSYLLPVSNSAQLMHEVDKCFYVSPFMPQDCRYRFRMQPPDTRIGVHIEQRHADALTFRASFSGARRPLSDRTLLQACLRYPLMTLKVVAGIHWEALRLWCKGLRIQPKPAPPTHSLTRAWVPDSAAAQTTALSLKKRNEGENAHETH</sequence>
<dbReference type="InterPro" id="IPR010775">
    <property type="entry name" value="DUF1365"/>
</dbReference>
<proteinExistence type="predicted"/>
<gene>
    <name evidence="1" type="ORF">A8C75_15330</name>
</gene>
<dbReference type="KEGG" id="mars:A8C75_15330"/>
<reference evidence="2" key="1">
    <citation type="submission" date="2016-05" db="EMBL/GenBank/DDBJ databases">
        <authorList>
            <person name="Baek K."/>
            <person name="Yang S.-J."/>
        </authorList>
    </citation>
    <scope>NUCLEOTIDE SEQUENCE [LARGE SCALE GENOMIC DNA]</scope>
    <source>
        <strain evidence="2">ST58-10</strain>
    </source>
</reference>
<evidence type="ECO:0000313" key="1">
    <source>
        <dbReference type="EMBL" id="ANG63716.1"/>
    </source>
</evidence>
<dbReference type="Pfam" id="PF07103">
    <property type="entry name" value="DUF1365"/>
    <property type="match status" value="1"/>
</dbReference>
<dbReference type="STRING" id="1821621.A8C75_15330"/>
<dbReference type="PANTHER" id="PTHR33973">
    <property type="entry name" value="OS07G0153300 PROTEIN"/>
    <property type="match status" value="1"/>
</dbReference>
<name>A0A1A9F0I8_9GAMM</name>
<reference evidence="1 2" key="2">
    <citation type="journal article" date="2018" name="Int. J. Syst. Evol. Microbiol.">
        <title>Marinobacterium aestuarii sp. nov., a benzene-degrading marine bacterium isolated from estuary sediment.</title>
        <authorList>
            <person name="Bae S.S."/>
            <person name="Jung J."/>
            <person name="Chung D."/>
            <person name="Baek K."/>
        </authorList>
    </citation>
    <scope>NUCLEOTIDE SEQUENCE [LARGE SCALE GENOMIC DNA]</scope>
    <source>
        <strain evidence="1 2">ST58-10</strain>
    </source>
</reference>
<dbReference type="RefSeq" id="WP_067384264.1">
    <property type="nucleotide sequence ID" value="NZ_CP015839.1"/>
</dbReference>
<evidence type="ECO:0008006" key="3">
    <source>
        <dbReference type="Google" id="ProtNLM"/>
    </source>
</evidence>
<protein>
    <recommendedName>
        <fullName evidence="3">DUF1365 domain-containing protein</fullName>
    </recommendedName>
</protein>
<dbReference type="AlphaFoldDB" id="A0A1A9F0I8"/>
<organism evidence="1 2">
    <name type="scientific">Marinobacterium aestuarii</name>
    <dbReference type="NCBI Taxonomy" id="1821621"/>
    <lineage>
        <taxon>Bacteria</taxon>
        <taxon>Pseudomonadati</taxon>
        <taxon>Pseudomonadota</taxon>
        <taxon>Gammaproteobacteria</taxon>
        <taxon>Oceanospirillales</taxon>
        <taxon>Oceanospirillaceae</taxon>
        <taxon>Marinobacterium</taxon>
    </lineage>
</organism>
<evidence type="ECO:0000313" key="2">
    <source>
        <dbReference type="Proteomes" id="UP000078070"/>
    </source>
</evidence>
<dbReference type="OrthoDB" id="9778801at2"/>
<dbReference type="Proteomes" id="UP000078070">
    <property type="component" value="Chromosome"/>
</dbReference>
<dbReference type="EMBL" id="CP015839">
    <property type="protein sequence ID" value="ANG63716.1"/>
    <property type="molecule type" value="Genomic_DNA"/>
</dbReference>
<dbReference type="PANTHER" id="PTHR33973:SF4">
    <property type="entry name" value="OS07G0153300 PROTEIN"/>
    <property type="match status" value="1"/>
</dbReference>
<accession>A0A1A9F0I8</accession>